<dbReference type="Proteomes" id="UP000036367">
    <property type="component" value="Unassembled WGS sequence"/>
</dbReference>
<protein>
    <submittedName>
        <fullName evidence="1">Uncharacterized protein</fullName>
    </submittedName>
</protein>
<dbReference type="EMBL" id="LECT01000044">
    <property type="protein sequence ID" value="KLU02236.1"/>
    <property type="molecule type" value="Genomic_DNA"/>
</dbReference>
<accession>A0A0J1B6X4</accession>
<reference evidence="1" key="1">
    <citation type="submission" date="2015-05" db="EMBL/GenBank/DDBJ databases">
        <title>Permanent draft genome of Rhodopirellula islandicus K833.</title>
        <authorList>
            <person name="Kizina J."/>
            <person name="Richter M."/>
            <person name="Glockner F.O."/>
            <person name="Harder J."/>
        </authorList>
    </citation>
    <scope>NUCLEOTIDE SEQUENCE [LARGE SCALE GENOMIC DNA]</scope>
    <source>
        <strain evidence="1">K833</strain>
    </source>
</reference>
<dbReference type="STRING" id="595434.RISK_005302"/>
<organism evidence="1 2">
    <name type="scientific">Rhodopirellula islandica</name>
    <dbReference type="NCBI Taxonomy" id="595434"/>
    <lineage>
        <taxon>Bacteria</taxon>
        <taxon>Pseudomonadati</taxon>
        <taxon>Planctomycetota</taxon>
        <taxon>Planctomycetia</taxon>
        <taxon>Pirellulales</taxon>
        <taxon>Pirellulaceae</taxon>
        <taxon>Rhodopirellula</taxon>
    </lineage>
</organism>
<dbReference type="AlphaFoldDB" id="A0A0J1B6X4"/>
<name>A0A0J1B6X4_RHOIS</name>
<evidence type="ECO:0000313" key="1">
    <source>
        <dbReference type="EMBL" id="KLU02236.1"/>
    </source>
</evidence>
<keyword evidence="2" id="KW-1185">Reference proteome</keyword>
<dbReference type="PATRIC" id="fig|595434.4.peg.5036"/>
<comment type="caution">
    <text evidence="1">The sequence shown here is derived from an EMBL/GenBank/DDBJ whole genome shotgun (WGS) entry which is preliminary data.</text>
</comment>
<proteinExistence type="predicted"/>
<evidence type="ECO:0000313" key="2">
    <source>
        <dbReference type="Proteomes" id="UP000036367"/>
    </source>
</evidence>
<sequence length="53" mass="5722">MSPSFSLIQFVAVDHHLNRMTPSDTGIEDVKAGQEIANWWSANLSSATSDATS</sequence>
<gene>
    <name evidence="1" type="ORF">RISK_005302</name>
</gene>